<feature type="binding site" evidence="9 12">
    <location>
        <position position="245"/>
    </location>
    <ligand>
        <name>Mg(2+)</name>
        <dbReference type="ChEBI" id="CHEBI:18420"/>
    </ligand>
</feature>
<evidence type="ECO:0000256" key="10">
    <source>
        <dbReference type="PIRSR" id="PIRSR001400-1"/>
    </source>
</evidence>
<protein>
    <recommendedName>
        <fullName evidence="4 9">Enolase</fullName>
        <ecNumber evidence="3 9">4.2.1.11</ecNumber>
    </recommendedName>
    <alternativeName>
        <fullName evidence="9">2-phospho-D-glycerate hydro-lyase</fullName>
    </alternativeName>
    <alternativeName>
        <fullName evidence="9">2-phosphoglycerate dehydratase</fullName>
    </alternativeName>
</protein>
<sequence>MKITAVHAREILDSRGNPTVEAEVMLEDGSLGRAAVPSGASTGEHEAVELRDGDTSRYLGKGVGKAVSNVNTEIAELIKGMDALDQAALDQAMIKADGTENKGRLGANAILAVSLAAAVAAAQSQHMPLFRYLQKFNESGTEPQLPTPMMNVINGGQHAPDGVDMQEFMVMPRGIQSFADKLRAGAEIFHTLKGILKEQGYVTLVGDEGGFAPALKKNEDAIKVILQAVEKAGYKPGEQIEIAMDPAVSELWDADKGIYNLAKEGITLTPDEMKQYWKDTIAAYPVFSIEDILDEDAWEDWSDFMARYNDSGTQIVGDDFLVTNIERLQKAIDTKACNAILIKLNQIGTLTETVQAINLAHKNGMAAVVSHRSGETSDTFIADLVVGMGTGQIKTGSMSRSDRVSKYNQLLRISEQL</sequence>
<dbReference type="PROSITE" id="PS00164">
    <property type="entry name" value="ENOLASE"/>
    <property type="match status" value="1"/>
</dbReference>
<dbReference type="HAMAP" id="MF_00318">
    <property type="entry name" value="Enolase"/>
    <property type="match status" value="1"/>
</dbReference>
<evidence type="ECO:0000256" key="12">
    <source>
        <dbReference type="PIRSR" id="PIRSR001400-3"/>
    </source>
</evidence>
<keyword evidence="8 9" id="KW-0456">Lyase</keyword>
<dbReference type="SUPFAM" id="SSF54826">
    <property type="entry name" value="Enolase N-terminal domain-like"/>
    <property type="match status" value="1"/>
</dbReference>
<accession>A0A136M0A1</accession>
<keyword evidence="9 12" id="KW-0479">Metal-binding</keyword>
<dbReference type="PATRIC" id="fig|1617426.3.peg.193"/>
<dbReference type="NCBIfam" id="TIGR01060">
    <property type="entry name" value="eno"/>
    <property type="match status" value="1"/>
</dbReference>
<dbReference type="EC" id="4.2.1.11" evidence="3 9"/>
<dbReference type="GO" id="GO:0004634">
    <property type="term" value="F:phosphopyruvate hydratase activity"/>
    <property type="evidence" value="ECO:0007669"/>
    <property type="project" value="UniProtKB-UniRule"/>
</dbReference>
<feature type="binding site" evidence="11">
    <location>
        <position position="290"/>
    </location>
    <ligand>
        <name>substrate</name>
    </ligand>
</feature>
<proteinExistence type="inferred from homology"/>
<dbReference type="InterPro" id="IPR020809">
    <property type="entry name" value="Enolase_CS"/>
</dbReference>
<dbReference type="SUPFAM" id="SSF51604">
    <property type="entry name" value="Enolase C-terminal domain-like"/>
    <property type="match status" value="1"/>
</dbReference>
<comment type="catalytic activity">
    <reaction evidence="9">
        <text>(2R)-2-phosphoglycerate = phosphoenolpyruvate + H2O</text>
        <dbReference type="Rhea" id="RHEA:10164"/>
        <dbReference type="ChEBI" id="CHEBI:15377"/>
        <dbReference type="ChEBI" id="CHEBI:58289"/>
        <dbReference type="ChEBI" id="CHEBI:58702"/>
        <dbReference type="EC" id="4.2.1.11"/>
    </reaction>
</comment>
<dbReference type="SFLD" id="SFLDF00002">
    <property type="entry name" value="enolase"/>
    <property type="match status" value="1"/>
</dbReference>
<comment type="subcellular location">
    <subcellularLocation>
        <location evidence="9">Cytoplasm</location>
    </subcellularLocation>
    <subcellularLocation>
        <location evidence="9">Secreted</location>
    </subcellularLocation>
    <subcellularLocation>
        <location evidence="9">Cell surface</location>
    </subcellularLocation>
    <text evidence="9">Fractions of enolase are present in both the cytoplasm and on the cell surface.</text>
</comment>
<dbReference type="SFLD" id="SFLDS00001">
    <property type="entry name" value="Enolase"/>
    <property type="match status" value="1"/>
</dbReference>
<evidence type="ECO:0000256" key="2">
    <source>
        <dbReference type="ARBA" id="ARBA00009604"/>
    </source>
</evidence>
<dbReference type="SFLD" id="SFLDG00178">
    <property type="entry name" value="enolase"/>
    <property type="match status" value="1"/>
</dbReference>
<dbReference type="GO" id="GO:0000015">
    <property type="term" value="C:phosphopyruvate hydratase complex"/>
    <property type="evidence" value="ECO:0007669"/>
    <property type="project" value="InterPro"/>
</dbReference>
<evidence type="ECO:0000256" key="11">
    <source>
        <dbReference type="PIRSR" id="PIRSR001400-2"/>
    </source>
</evidence>
<feature type="binding site" evidence="9">
    <location>
        <position position="372"/>
    </location>
    <ligand>
        <name>(2R)-2-phosphoglycerate</name>
        <dbReference type="ChEBI" id="CHEBI:58289"/>
    </ligand>
</feature>
<keyword evidence="9" id="KW-0963">Cytoplasm</keyword>
<evidence type="ECO:0000256" key="9">
    <source>
        <dbReference type="HAMAP-Rule" id="MF_00318"/>
    </source>
</evidence>
<dbReference type="Pfam" id="PF00113">
    <property type="entry name" value="Enolase_C"/>
    <property type="match status" value="1"/>
</dbReference>
<dbReference type="GO" id="GO:0009986">
    <property type="term" value="C:cell surface"/>
    <property type="evidence" value="ECO:0007669"/>
    <property type="project" value="UniProtKB-SubCell"/>
</dbReference>
<organism evidence="15 16">
    <name type="scientific">candidate division WS6 bacterium OLB20</name>
    <dbReference type="NCBI Taxonomy" id="1617426"/>
    <lineage>
        <taxon>Bacteria</taxon>
        <taxon>Candidatus Dojkabacteria</taxon>
    </lineage>
</organism>
<evidence type="ECO:0000256" key="1">
    <source>
        <dbReference type="ARBA" id="ARBA00005031"/>
    </source>
</evidence>
<dbReference type="InterPro" id="IPR020810">
    <property type="entry name" value="Enolase_C"/>
</dbReference>
<feature type="binding site" evidence="9">
    <location>
        <position position="394"/>
    </location>
    <ligand>
        <name>(2R)-2-phosphoglycerate</name>
        <dbReference type="ChEBI" id="CHEBI:58289"/>
    </ligand>
</feature>
<dbReference type="GO" id="GO:0000287">
    <property type="term" value="F:magnesium ion binding"/>
    <property type="evidence" value="ECO:0007669"/>
    <property type="project" value="UniProtKB-UniRule"/>
</dbReference>
<feature type="binding site" evidence="11">
    <location>
        <position position="158"/>
    </location>
    <ligand>
        <name>substrate</name>
    </ligand>
</feature>
<feature type="active site" description="Proton acceptor" evidence="9 10">
    <location>
        <position position="343"/>
    </location>
</feature>
<comment type="function">
    <text evidence="9">Catalyzes the reversible conversion of 2-phosphoglycerate (2-PG) into phosphoenolpyruvate (PEP). It is essential for the degradation of carbohydrates via glycolysis.</text>
</comment>
<comment type="pathway">
    <text evidence="1 9">Carbohydrate degradation; glycolysis; pyruvate from D-glyceraldehyde 3-phosphate: step 4/5.</text>
</comment>
<dbReference type="PANTHER" id="PTHR11902">
    <property type="entry name" value="ENOLASE"/>
    <property type="match status" value="1"/>
</dbReference>
<dbReference type="GO" id="GO:0005576">
    <property type="term" value="C:extracellular region"/>
    <property type="evidence" value="ECO:0007669"/>
    <property type="project" value="UniProtKB-SubCell"/>
</dbReference>
<dbReference type="UniPathway" id="UPA00109">
    <property type="reaction ID" value="UER00187"/>
</dbReference>
<comment type="cofactor">
    <cofactor evidence="9">
        <name>Mg(2+)</name>
        <dbReference type="ChEBI" id="CHEBI:18420"/>
    </cofactor>
    <text evidence="9">Binds a second Mg(2+) ion via substrate during catalysis.</text>
</comment>
<keyword evidence="7 9" id="KW-0324">Glycolysis</keyword>
<comment type="similarity">
    <text evidence="2 9">Belongs to the enolase family.</text>
</comment>
<dbReference type="FunFam" id="3.30.390.10:FF:000001">
    <property type="entry name" value="Enolase"/>
    <property type="match status" value="1"/>
</dbReference>
<dbReference type="CDD" id="cd03313">
    <property type="entry name" value="enolase"/>
    <property type="match status" value="1"/>
</dbReference>
<dbReference type="Pfam" id="PF03952">
    <property type="entry name" value="Enolase_N"/>
    <property type="match status" value="1"/>
</dbReference>
<feature type="binding site" evidence="11">
    <location>
        <position position="318"/>
    </location>
    <ligand>
        <name>substrate</name>
    </ligand>
</feature>
<dbReference type="InterPro" id="IPR029017">
    <property type="entry name" value="Enolase-like_N"/>
</dbReference>
<evidence type="ECO:0000313" key="16">
    <source>
        <dbReference type="Proteomes" id="UP000070457"/>
    </source>
</evidence>
<evidence type="ECO:0000313" key="15">
    <source>
        <dbReference type="EMBL" id="KXK27323.1"/>
    </source>
</evidence>
<feature type="binding site" evidence="11">
    <location>
        <begin position="370"/>
        <end position="373"/>
    </location>
    <ligand>
        <name>substrate</name>
    </ligand>
</feature>
<comment type="cofactor">
    <cofactor evidence="12">
        <name>Mg(2+)</name>
        <dbReference type="ChEBI" id="CHEBI:18420"/>
    </cofactor>
    <text evidence="12">Mg(2+) is required for catalysis and for stabilizing the dimer.</text>
</comment>
<evidence type="ECO:0000256" key="6">
    <source>
        <dbReference type="ARBA" id="ARBA00022842"/>
    </source>
</evidence>
<feature type="binding site" evidence="9">
    <location>
        <position position="373"/>
    </location>
    <ligand>
        <name>(2R)-2-phosphoglycerate</name>
        <dbReference type="ChEBI" id="CHEBI:58289"/>
    </ligand>
</feature>
<reference evidence="15 16" key="1">
    <citation type="submission" date="2015-02" db="EMBL/GenBank/DDBJ databases">
        <title>Improved understanding of the partial-nitritation anammox process through 23 genomes representing the majority of the microbial community.</title>
        <authorList>
            <person name="Speth D.R."/>
            <person name="In T Zandt M."/>
            <person name="Guerrero Cruz S."/>
            <person name="Jetten M.S."/>
            <person name="Dutilh B.E."/>
        </authorList>
    </citation>
    <scope>NUCLEOTIDE SEQUENCE [LARGE SCALE GENOMIC DNA]</scope>
    <source>
        <strain evidence="15">OLB20</strain>
    </source>
</reference>
<gene>
    <name evidence="9 15" type="primary">eno</name>
    <name evidence="15" type="ORF">TR69_WS6001000198</name>
</gene>
<evidence type="ECO:0000259" key="13">
    <source>
        <dbReference type="SMART" id="SM01192"/>
    </source>
</evidence>
<keyword evidence="6 9" id="KW-0460">Magnesium</keyword>
<dbReference type="SMART" id="SM01192">
    <property type="entry name" value="Enolase_C"/>
    <property type="match status" value="1"/>
</dbReference>
<dbReference type="Gene3D" id="3.20.20.120">
    <property type="entry name" value="Enolase-like C-terminal domain"/>
    <property type="match status" value="1"/>
</dbReference>
<dbReference type="EMBL" id="JYNZ01000002">
    <property type="protein sequence ID" value="KXK27323.1"/>
    <property type="molecule type" value="Genomic_DNA"/>
</dbReference>
<evidence type="ECO:0000256" key="8">
    <source>
        <dbReference type="ARBA" id="ARBA00023239"/>
    </source>
</evidence>
<feature type="binding site" evidence="9">
    <location>
        <position position="166"/>
    </location>
    <ligand>
        <name>(2R)-2-phosphoglycerate</name>
        <dbReference type="ChEBI" id="CHEBI:58289"/>
    </ligand>
</feature>
<feature type="binding site" evidence="9 12">
    <location>
        <position position="318"/>
    </location>
    <ligand>
        <name>Mg(2+)</name>
        <dbReference type="ChEBI" id="CHEBI:18420"/>
    </ligand>
</feature>
<dbReference type="InterPro" id="IPR000941">
    <property type="entry name" value="Enolase"/>
</dbReference>
<feature type="domain" description="Enolase C-terminal TIM barrel" evidence="13">
    <location>
        <begin position="142"/>
        <end position="417"/>
    </location>
</feature>
<feature type="binding site" evidence="11">
    <location>
        <position position="394"/>
    </location>
    <ligand>
        <name>substrate</name>
    </ligand>
</feature>
<dbReference type="Proteomes" id="UP000070457">
    <property type="component" value="Unassembled WGS sequence"/>
</dbReference>
<evidence type="ECO:0000256" key="7">
    <source>
        <dbReference type="ARBA" id="ARBA00023152"/>
    </source>
</evidence>
<dbReference type="InterPro" id="IPR020811">
    <property type="entry name" value="Enolase_N"/>
</dbReference>
<feature type="binding site" evidence="9">
    <location>
        <position position="343"/>
    </location>
    <ligand>
        <name>(2R)-2-phosphoglycerate</name>
        <dbReference type="ChEBI" id="CHEBI:58289"/>
    </ligand>
</feature>
<dbReference type="PANTHER" id="PTHR11902:SF1">
    <property type="entry name" value="ENOLASE"/>
    <property type="match status" value="1"/>
</dbReference>
<evidence type="ECO:0000256" key="3">
    <source>
        <dbReference type="ARBA" id="ARBA00012058"/>
    </source>
</evidence>
<feature type="binding site" evidence="9 12">
    <location>
        <position position="290"/>
    </location>
    <ligand>
        <name>Mg(2+)</name>
        <dbReference type="ChEBI" id="CHEBI:18420"/>
    </ligand>
</feature>
<evidence type="ECO:0000256" key="4">
    <source>
        <dbReference type="ARBA" id="ARBA00017068"/>
    </source>
</evidence>
<feature type="binding site" evidence="11">
    <location>
        <position position="167"/>
    </location>
    <ligand>
        <name>substrate</name>
    </ligand>
</feature>
<name>A0A136M0A1_9BACT</name>
<dbReference type="Gene3D" id="3.30.390.10">
    <property type="entry name" value="Enolase-like, N-terminal domain"/>
    <property type="match status" value="1"/>
</dbReference>
<dbReference type="GO" id="GO:0006096">
    <property type="term" value="P:glycolytic process"/>
    <property type="evidence" value="ECO:0007669"/>
    <property type="project" value="UniProtKB-UniRule"/>
</dbReference>
<comment type="caution">
    <text evidence="15">The sequence shown here is derived from an EMBL/GenBank/DDBJ whole genome shotgun (WGS) entry which is preliminary data.</text>
</comment>
<dbReference type="PIRSF" id="PIRSF001400">
    <property type="entry name" value="Enolase"/>
    <property type="match status" value="1"/>
</dbReference>
<feature type="active site" description="Proton donor" evidence="9 10">
    <location>
        <position position="208"/>
    </location>
</feature>
<evidence type="ECO:0000256" key="5">
    <source>
        <dbReference type="ARBA" id="ARBA00022525"/>
    </source>
</evidence>
<feature type="domain" description="Enolase N-terminal" evidence="14">
    <location>
        <begin position="3"/>
        <end position="133"/>
    </location>
</feature>
<dbReference type="SMART" id="SM01193">
    <property type="entry name" value="Enolase_N"/>
    <property type="match status" value="1"/>
</dbReference>
<dbReference type="STRING" id="1617426.TR69_WS6001000198"/>
<dbReference type="PRINTS" id="PR00148">
    <property type="entry name" value="ENOLASE"/>
</dbReference>
<dbReference type="InterPro" id="IPR036849">
    <property type="entry name" value="Enolase-like_C_sf"/>
</dbReference>
<keyword evidence="5 9" id="KW-0964">Secreted</keyword>
<dbReference type="AlphaFoldDB" id="A0A136M0A1"/>
<evidence type="ECO:0000259" key="14">
    <source>
        <dbReference type="SMART" id="SM01193"/>
    </source>
</evidence>